<organism evidence="3 4">
    <name type="scientific">Kineosporia corallincola</name>
    <dbReference type="NCBI Taxonomy" id="2835133"/>
    <lineage>
        <taxon>Bacteria</taxon>
        <taxon>Bacillati</taxon>
        <taxon>Actinomycetota</taxon>
        <taxon>Actinomycetes</taxon>
        <taxon>Kineosporiales</taxon>
        <taxon>Kineosporiaceae</taxon>
        <taxon>Kineosporia</taxon>
    </lineage>
</organism>
<gene>
    <name evidence="3" type="ORF">KIH74_07480</name>
</gene>
<evidence type="ECO:0000313" key="4">
    <source>
        <dbReference type="Proteomes" id="UP001197247"/>
    </source>
</evidence>
<proteinExistence type="predicted"/>
<dbReference type="RefSeq" id="WP_214155068.1">
    <property type="nucleotide sequence ID" value="NZ_JAHBAY010000003.1"/>
</dbReference>
<evidence type="ECO:0000256" key="1">
    <source>
        <dbReference type="SAM" id="SignalP"/>
    </source>
</evidence>
<dbReference type="Proteomes" id="UP001197247">
    <property type="component" value="Unassembled WGS sequence"/>
</dbReference>
<dbReference type="EMBL" id="JAHBAY010000003">
    <property type="protein sequence ID" value="MBT0768761.1"/>
    <property type="molecule type" value="Genomic_DNA"/>
</dbReference>
<dbReference type="PROSITE" id="PS51257">
    <property type="entry name" value="PROKAR_LIPOPROTEIN"/>
    <property type="match status" value="1"/>
</dbReference>
<comment type="caution">
    <text evidence="3">The sequence shown here is derived from an EMBL/GenBank/DDBJ whole genome shotgun (WGS) entry which is preliminary data.</text>
</comment>
<feature type="domain" description="DUF306" evidence="2">
    <location>
        <begin position="61"/>
        <end position="136"/>
    </location>
</feature>
<keyword evidence="1" id="KW-0732">Signal</keyword>
<sequence>MIRNWWGASLVALTVVTAGCGAASGSGAKPDQGVRDDVLGTWYPWDIPGYTTDEFGMQTFRDASITFSDDGTWKGSDGCNGLGGTYEVTVEGGFTATPPEATTMIGCANVPNVTVLTTATQVEKRGEELVFSGKGGVTGRYLATPQASPSPSVEVSEK</sequence>
<reference evidence="3 4" key="1">
    <citation type="submission" date="2021-05" db="EMBL/GenBank/DDBJ databases">
        <title>Kineosporia and Streptomyces sp. nov. two new marine actinobacteria isolated from Coral.</title>
        <authorList>
            <person name="Buangrab K."/>
            <person name="Sutthacheep M."/>
            <person name="Yeemin T."/>
            <person name="Harunari E."/>
            <person name="Igarashi Y."/>
            <person name="Kanchanasin P."/>
            <person name="Tanasupawat S."/>
            <person name="Phongsopitanun W."/>
        </authorList>
    </citation>
    <scope>NUCLEOTIDE SEQUENCE [LARGE SCALE GENOMIC DNA]</scope>
    <source>
        <strain evidence="3 4">J2-2</strain>
    </source>
</reference>
<feature type="signal peptide" evidence="1">
    <location>
        <begin position="1"/>
        <end position="28"/>
    </location>
</feature>
<dbReference type="InterPro" id="IPR005184">
    <property type="entry name" value="DUF306_Meta_HslJ"/>
</dbReference>
<protein>
    <submittedName>
        <fullName evidence="3">META domain-containing protein</fullName>
    </submittedName>
</protein>
<keyword evidence="4" id="KW-1185">Reference proteome</keyword>
<name>A0ABS5TEW5_9ACTN</name>
<evidence type="ECO:0000313" key="3">
    <source>
        <dbReference type="EMBL" id="MBT0768761.1"/>
    </source>
</evidence>
<feature type="chain" id="PRO_5046307757" evidence="1">
    <location>
        <begin position="29"/>
        <end position="158"/>
    </location>
</feature>
<accession>A0ABS5TEW5</accession>
<dbReference type="Pfam" id="PF03724">
    <property type="entry name" value="META"/>
    <property type="match status" value="1"/>
</dbReference>
<dbReference type="Gene3D" id="2.40.128.270">
    <property type="match status" value="1"/>
</dbReference>
<dbReference type="InterPro" id="IPR038670">
    <property type="entry name" value="HslJ-like_sf"/>
</dbReference>
<evidence type="ECO:0000259" key="2">
    <source>
        <dbReference type="Pfam" id="PF03724"/>
    </source>
</evidence>